<dbReference type="Proteomes" id="UP000250245">
    <property type="component" value="Unassembled WGS sequence"/>
</dbReference>
<dbReference type="Proteomes" id="UP000553981">
    <property type="component" value="Unassembled WGS sequence"/>
</dbReference>
<evidence type="ECO:0000313" key="4">
    <source>
        <dbReference type="EMBL" id="SQB64253.1"/>
    </source>
</evidence>
<dbReference type="HAMAP" id="MF_00302">
    <property type="entry name" value="ClpS"/>
    <property type="match status" value="1"/>
</dbReference>
<dbReference type="GO" id="GO:0030163">
    <property type="term" value="P:protein catabolic process"/>
    <property type="evidence" value="ECO:0007669"/>
    <property type="project" value="InterPro"/>
</dbReference>
<dbReference type="GeneID" id="55564270"/>
<evidence type="ECO:0000313" key="5">
    <source>
        <dbReference type="Proteomes" id="UP000250245"/>
    </source>
</evidence>
<dbReference type="RefSeq" id="WP_004008101.1">
    <property type="nucleotide sequence ID" value="NZ_CAMUDJ010000002.1"/>
</dbReference>
<reference evidence="4 5" key="1">
    <citation type="submission" date="2018-06" db="EMBL/GenBank/DDBJ databases">
        <authorList>
            <consortium name="Pathogen Informatics"/>
            <person name="Doyle S."/>
        </authorList>
    </citation>
    <scope>NUCLEOTIDE SEQUENCE [LARGE SCALE GENOMIC DNA]</scope>
    <source>
        <strain evidence="4 5">NCTC11820</strain>
    </source>
</reference>
<organism evidence="4 5">
    <name type="scientific">Mobiluncus curtisii</name>
    <dbReference type="NCBI Taxonomy" id="2051"/>
    <lineage>
        <taxon>Bacteria</taxon>
        <taxon>Bacillati</taxon>
        <taxon>Actinomycetota</taxon>
        <taxon>Actinomycetes</taxon>
        <taxon>Actinomycetales</taxon>
        <taxon>Actinomycetaceae</taxon>
        <taxon>Mobiluncus</taxon>
    </lineage>
</organism>
<comment type="subunit">
    <text evidence="1">Binds to the N-terminal domain of the chaperone ClpA.</text>
</comment>
<keyword evidence="4" id="KW-0645">Protease</keyword>
<proteinExistence type="inferred from homology"/>
<dbReference type="Pfam" id="PF02617">
    <property type="entry name" value="ClpS"/>
    <property type="match status" value="1"/>
</dbReference>
<evidence type="ECO:0000259" key="2">
    <source>
        <dbReference type="Pfam" id="PF02617"/>
    </source>
</evidence>
<dbReference type="InterPro" id="IPR003769">
    <property type="entry name" value="ClpS_core"/>
</dbReference>
<comment type="function">
    <text evidence="1">Involved in the modulation of the specificity of the ClpAP-mediated ATP-dependent protein degradation.</text>
</comment>
<dbReference type="SUPFAM" id="SSF54736">
    <property type="entry name" value="ClpS-like"/>
    <property type="match status" value="1"/>
</dbReference>
<evidence type="ECO:0000313" key="6">
    <source>
        <dbReference type="Proteomes" id="UP000553981"/>
    </source>
</evidence>
<evidence type="ECO:0000256" key="1">
    <source>
        <dbReference type="HAMAP-Rule" id="MF_00302"/>
    </source>
</evidence>
<evidence type="ECO:0000313" key="3">
    <source>
        <dbReference type="EMBL" id="NMW86814.1"/>
    </source>
</evidence>
<accession>A0A2X2YMR6</accession>
<feature type="domain" description="Adaptor protein ClpS core" evidence="2">
    <location>
        <begin position="23"/>
        <end position="93"/>
    </location>
</feature>
<dbReference type="InterPro" id="IPR022935">
    <property type="entry name" value="ClpS"/>
</dbReference>
<protein>
    <recommendedName>
        <fullName evidence="1">ATP-dependent Clp protease adapter protein ClpS</fullName>
    </recommendedName>
</protein>
<sequence length="100" mass="11343">MSIVEPGTEYAPSAVAQLDRVLPGQWNTVVWNDAVNLMSYVTWVFKTYFGYSHERAEHLMKEVHFKGRAVVSAGTREQMEADVLAMSEYGLWATLEQEAD</sequence>
<comment type="similarity">
    <text evidence="1">Belongs to the ClpS family.</text>
</comment>
<dbReference type="GO" id="GO:0006508">
    <property type="term" value="P:proteolysis"/>
    <property type="evidence" value="ECO:0007669"/>
    <property type="project" value="UniProtKB-UniRule"/>
</dbReference>
<gene>
    <name evidence="1 4" type="primary">clpS</name>
    <name evidence="3" type="ORF">HHJ67_03465</name>
    <name evidence="4" type="ORF">NCTC11820_00587</name>
</gene>
<dbReference type="GO" id="GO:0008233">
    <property type="term" value="F:peptidase activity"/>
    <property type="evidence" value="ECO:0007669"/>
    <property type="project" value="UniProtKB-KW"/>
</dbReference>
<dbReference type="InterPro" id="IPR014719">
    <property type="entry name" value="Ribosomal_bL12_C/ClpS-like"/>
</dbReference>
<dbReference type="EMBL" id="UASJ01000001">
    <property type="protein sequence ID" value="SQB64253.1"/>
    <property type="molecule type" value="Genomic_DNA"/>
</dbReference>
<dbReference type="OMA" id="RDVQAMH"/>
<reference evidence="3 6" key="2">
    <citation type="submission" date="2020-04" db="EMBL/GenBank/DDBJ databases">
        <title>Antimicrobial susceptibility and clonality of vaginal-derived multi-drug resistant Mobiluncus isolates in China.</title>
        <authorList>
            <person name="Zhang X."/>
        </authorList>
    </citation>
    <scope>NUCLEOTIDE SEQUENCE [LARGE SCALE GENOMIC DNA]</scope>
    <source>
        <strain evidence="3 6">19</strain>
    </source>
</reference>
<keyword evidence="4" id="KW-0378">Hydrolase</keyword>
<dbReference type="NCBIfam" id="NF000668">
    <property type="entry name" value="PRK00033.1-1"/>
    <property type="match status" value="1"/>
</dbReference>
<dbReference type="Gene3D" id="3.30.1390.10">
    <property type="match status" value="1"/>
</dbReference>
<dbReference type="AlphaFoldDB" id="A0A2X2YMR6"/>
<dbReference type="EMBL" id="JABCUI010000001">
    <property type="protein sequence ID" value="NMW86814.1"/>
    <property type="molecule type" value="Genomic_DNA"/>
</dbReference>
<name>A0A2X2YMR6_9ACTO</name>